<dbReference type="GO" id="GO:0008233">
    <property type="term" value="F:peptidase activity"/>
    <property type="evidence" value="ECO:0007669"/>
    <property type="project" value="InterPro"/>
</dbReference>
<evidence type="ECO:0000313" key="4">
    <source>
        <dbReference type="Proteomes" id="UP000029538"/>
    </source>
</evidence>
<name>A0A096AT47_9BACT</name>
<feature type="domain" description="Peptidase M6-like" evidence="2">
    <location>
        <begin position="153"/>
        <end position="380"/>
    </location>
</feature>
<dbReference type="SUPFAM" id="SSF55486">
    <property type="entry name" value="Metalloproteases ('zincins'), catalytic domain"/>
    <property type="match status" value="1"/>
</dbReference>
<accession>A0A096AT47</accession>
<keyword evidence="1" id="KW-0732">Signal</keyword>
<dbReference type="PANTHER" id="PTHR41775">
    <property type="entry name" value="SECRETED PROTEIN-RELATED"/>
    <property type="match status" value="1"/>
</dbReference>
<dbReference type="Proteomes" id="UP000029538">
    <property type="component" value="Unassembled WGS sequence"/>
</dbReference>
<dbReference type="NCBIfam" id="TIGR03296">
    <property type="entry name" value="M6dom_TIGR03296"/>
    <property type="match status" value="1"/>
</dbReference>
<evidence type="ECO:0000256" key="1">
    <source>
        <dbReference type="SAM" id="SignalP"/>
    </source>
</evidence>
<comment type="caution">
    <text evidence="3">The sequence shown here is derived from an EMBL/GenBank/DDBJ whole genome shotgun (WGS) entry which is preliminary data.</text>
</comment>
<dbReference type="InterPro" id="IPR008757">
    <property type="entry name" value="Peptidase_M6-like_domain"/>
</dbReference>
<evidence type="ECO:0000259" key="2">
    <source>
        <dbReference type="Pfam" id="PF05547"/>
    </source>
</evidence>
<organism evidence="3 4">
    <name type="scientific">Prevotella disiens DNF00882</name>
    <dbReference type="NCBI Taxonomy" id="1401075"/>
    <lineage>
        <taxon>Bacteria</taxon>
        <taxon>Pseudomonadati</taxon>
        <taxon>Bacteroidota</taxon>
        <taxon>Bacteroidia</taxon>
        <taxon>Bacteroidales</taxon>
        <taxon>Prevotellaceae</taxon>
        <taxon>Prevotella</taxon>
    </lineage>
</organism>
<reference evidence="3 4" key="1">
    <citation type="submission" date="2014-07" db="EMBL/GenBank/DDBJ databases">
        <authorList>
            <person name="McCorrison J."/>
            <person name="Sanka R."/>
            <person name="Torralba M."/>
            <person name="Gillis M."/>
            <person name="Haft D.H."/>
            <person name="Methe B."/>
            <person name="Sutton G."/>
            <person name="Nelson K.E."/>
        </authorList>
    </citation>
    <scope>NUCLEOTIDE SEQUENCE [LARGE SCALE GENOMIC DNA]</scope>
    <source>
        <strain evidence="3 4">DNF00882</strain>
    </source>
</reference>
<gene>
    <name evidence="3" type="ORF">HMPREF0654_01980</name>
</gene>
<dbReference type="RefSeq" id="WP_036882364.1">
    <property type="nucleotide sequence ID" value="NZ_JRNR01000006.1"/>
</dbReference>
<proteinExistence type="predicted"/>
<dbReference type="AlphaFoldDB" id="A0A096AT47"/>
<dbReference type="GO" id="GO:0006508">
    <property type="term" value="P:proteolysis"/>
    <property type="evidence" value="ECO:0007669"/>
    <property type="project" value="InterPro"/>
</dbReference>
<evidence type="ECO:0000313" key="3">
    <source>
        <dbReference type="EMBL" id="KGF50253.1"/>
    </source>
</evidence>
<dbReference type="PANTHER" id="PTHR41775:SF1">
    <property type="entry name" value="PEPTIDASE M6-LIKE DOMAIN-CONTAINING PROTEIN"/>
    <property type="match status" value="1"/>
</dbReference>
<protein>
    <submittedName>
        <fullName evidence="3">Peptidase M6</fullName>
    </submittedName>
</protein>
<dbReference type="EMBL" id="JRNR01000006">
    <property type="protein sequence ID" value="KGF50253.1"/>
    <property type="molecule type" value="Genomic_DNA"/>
</dbReference>
<feature type="signal peptide" evidence="1">
    <location>
        <begin position="1"/>
        <end position="20"/>
    </location>
</feature>
<sequence length="579" mass="64964">MKRILLSALFAAATILPTFAIGPSPRIWTTKQSDGTLLKFRQHGVERVEYFTTLDGKIMVKNANGDLAYAMIKDGKLVASQYIAHEAGNRSNEEKAFLNNNDVANKLSTLHTTHRHARHAPLKAIHASTDDGLGKFNTTGAGGVNSIGTPTIPVIMVEFTDAKFDAKTTKEKLERFYNEVGYKDELLCKGSVKDYFTSQSRGKFVPTFEVLGPVNVNKSYKTYGKRTIYDEDSDIDGLVRDAVNAATAKGYKFDNFKDKDGKVQLVCILYAGKGQATESNADPNTADLIWPCQNDINETIGNTHFNSFFVGNELDHENKLMGMGVFCHEFGHALGLPDFYKTDYYTDGDDPFGFWSIMDGGAYVNDARAPIGYTAYERSYLGWLDIKELKKPEEVVLDPVSNPNGTLAALVRNPENNKEYFIMENRHTDTWYPASYTYGDICTFGNGLLLTHFSYDKYTWDKNVVNNDYNFKHAYVVTANNEKLSFNARREHLFGVNKKQIDIFDFWTGKSIGQPVNNIVVNPDGTIKFTYSILDPAGIENVTTTQQQGDGYYYDLQGRRVTHPTHGIYIHNGKKIVVK</sequence>
<dbReference type="Pfam" id="PF05547">
    <property type="entry name" value="Peptidase_M6"/>
    <property type="match status" value="1"/>
</dbReference>
<feature type="chain" id="PRO_5001915588" evidence="1">
    <location>
        <begin position="21"/>
        <end position="579"/>
    </location>
</feature>